<evidence type="ECO:0000256" key="1">
    <source>
        <dbReference type="ARBA" id="ARBA00004613"/>
    </source>
</evidence>
<dbReference type="Pfam" id="PF00048">
    <property type="entry name" value="IL8"/>
    <property type="match status" value="1"/>
</dbReference>
<dbReference type="PROSITE" id="PS00472">
    <property type="entry name" value="SMALL_CYTOKINES_CC"/>
    <property type="match status" value="1"/>
</dbReference>
<evidence type="ECO:0000256" key="9">
    <source>
        <dbReference type="RuleBase" id="RU361150"/>
    </source>
</evidence>
<keyword evidence="8" id="KW-0395">Inflammatory response</keyword>
<dbReference type="GO" id="GO:0006954">
    <property type="term" value="P:inflammatory response"/>
    <property type="evidence" value="ECO:0007669"/>
    <property type="project" value="UniProtKB-KW"/>
</dbReference>
<dbReference type="Gene3D" id="2.40.50.40">
    <property type="match status" value="1"/>
</dbReference>
<evidence type="ECO:0000259" key="10">
    <source>
        <dbReference type="SMART" id="SM00199"/>
    </source>
</evidence>
<accession>A0A7E6EG66</accession>
<dbReference type="InterPro" id="IPR001811">
    <property type="entry name" value="Chemokine_IL8-like_dom"/>
</dbReference>
<dbReference type="GO" id="GO:0061844">
    <property type="term" value="P:antimicrobial humoral immune response mediated by antimicrobial peptide"/>
    <property type="evidence" value="ECO:0007669"/>
    <property type="project" value="TreeGrafter"/>
</dbReference>
<keyword evidence="7" id="KW-1015">Disulfide bond</keyword>
<feature type="domain" description="Chemokine interleukin-8-like" evidence="10">
    <location>
        <begin position="29"/>
        <end position="88"/>
    </location>
</feature>
<dbReference type="PANTHER" id="PTHR12015:SF147">
    <property type="entry name" value="C-C MOTIF CHEMOKINE 13"/>
    <property type="match status" value="1"/>
</dbReference>
<dbReference type="GO" id="GO:0048245">
    <property type="term" value="P:eosinophil chemotaxis"/>
    <property type="evidence" value="ECO:0007669"/>
    <property type="project" value="TreeGrafter"/>
</dbReference>
<keyword evidence="5 9" id="KW-0964">Secreted</keyword>
<dbReference type="CDD" id="cd00272">
    <property type="entry name" value="Chemokine_CC"/>
    <property type="match status" value="1"/>
</dbReference>
<evidence type="ECO:0000256" key="7">
    <source>
        <dbReference type="ARBA" id="ARBA00023157"/>
    </source>
</evidence>
<dbReference type="Proteomes" id="UP000504628">
    <property type="component" value="Chromosome 8"/>
</dbReference>
<comment type="subcellular location">
    <subcellularLocation>
        <location evidence="1 9">Secreted</location>
    </subcellularLocation>
</comment>
<dbReference type="GO" id="GO:0005615">
    <property type="term" value="C:extracellular space"/>
    <property type="evidence" value="ECO:0007669"/>
    <property type="project" value="UniProtKB-KW"/>
</dbReference>
<evidence type="ECO:0000256" key="8">
    <source>
        <dbReference type="ARBA" id="ARBA00023198"/>
    </source>
</evidence>
<dbReference type="InterPro" id="IPR000827">
    <property type="entry name" value="Chemokine_CC_CS"/>
</dbReference>
<dbReference type="GO" id="GO:0048020">
    <property type="term" value="F:CCR chemokine receptor binding"/>
    <property type="evidence" value="ECO:0007669"/>
    <property type="project" value="TreeGrafter"/>
</dbReference>
<dbReference type="SMART" id="SM00199">
    <property type="entry name" value="SCY"/>
    <property type="match status" value="1"/>
</dbReference>
<dbReference type="GO" id="GO:0030335">
    <property type="term" value="P:positive regulation of cell migration"/>
    <property type="evidence" value="ECO:0007669"/>
    <property type="project" value="TreeGrafter"/>
</dbReference>
<dbReference type="InterPro" id="IPR039809">
    <property type="entry name" value="Chemokine_b/g/d"/>
</dbReference>
<dbReference type="GO" id="GO:0008009">
    <property type="term" value="F:chemokine activity"/>
    <property type="evidence" value="ECO:0007669"/>
    <property type="project" value="InterPro"/>
</dbReference>
<keyword evidence="3 9" id="KW-0145">Chemotaxis</keyword>
<keyword evidence="6 9" id="KW-0732">Signal</keyword>
<evidence type="ECO:0000256" key="5">
    <source>
        <dbReference type="ARBA" id="ARBA00022525"/>
    </source>
</evidence>
<organism evidence="11 12">
    <name type="scientific">Phyllostomus discolor</name>
    <name type="common">pale spear-nosed bat</name>
    <dbReference type="NCBI Taxonomy" id="89673"/>
    <lineage>
        <taxon>Eukaryota</taxon>
        <taxon>Metazoa</taxon>
        <taxon>Chordata</taxon>
        <taxon>Craniata</taxon>
        <taxon>Vertebrata</taxon>
        <taxon>Euteleostomi</taxon>
        <taxon>Mammalia</taxon>
        <taxon>Eutheria</taxon>
        <taxon>Laurasiatheria</taxon>
        <taxon>Chiroptera</taxon>
        <taxon>Yangochiroptera</taxon>
        <taxon>Phyllostomidae</taxon>
        <taxon>Phyllostominae</taxon>
        <taxon>Phyllostomus</taxon>
    </lineage>
</organism>
<evidence type="ECO:0000256" key="2">
    <source>
        <dbReference type="ARBA" id="ARBA00010868"/>
    </source>
</evidence>
<dbReference type="InterPro" id="IPR036048">
    <property type="entry name" value="Interleukin_8-like_sf"/>
</dbReference>
<protein>
    <recommendedName>
        <fullName evidence="9">C-C motif chemokine</fullName>
    </recommendedName>
</protein>
<dbReference type="GO" id="GO:0070098">
    <property type="term" value="P:chemokine-mediated signaling pathway"/>
    <property type="evidence" value="ECO:0007669"/>
    <property type="project" value="TreeGrafter"/>
</dbReference>
<dbReference type="SUPFAM" id="SSF54117">
    <property type="entry name" value="Interleukin 8-like chemokines"/>
    <property type="match status" value="1"/>
</dbReference>
<gene>
    <name evidence="12" type="primary">LOC114504006</name>
</gene>
<dbReference type="PANTHER" id="PTHR12015">
    <property type="entry name" value="SMALL INDUCIBLE CYTOKINE A"/>
    <property type="match status" value="1"/>
</dbReference>
<dbReference type="GeneID" id="114504006"/>
<evidence type="ECO:0000313" key="11">
    <source>
        <dbReference type="Proteomes" id="UP000504628"/>
    </source>
</evidence>
<feature type="signal peptide" evidence="9">
    <location>
        <begin position="1"/>
        <end position="23"/>
    </location>
</feature>
<feature type="chain" id="PRO_5029036053" description="C-C motif chemokine" evidence="9">
    <location>
        <begin position="24"/>
        <end position="97"/>
    </location>
</feature>
<keyword evidence="11" id="KW-1185">Reference proteome</keyword>
<dbReference type="RefSeq" id="XP_035889972.1">
    <property type="nucleotide sequence ID" value="XM_036034079.1"/>
</dbReference>
<evidence type="ECO:0000256" key="6">
    <source>
        <dbReference type="ARBA" id="ARBA00022729"/>
    </source>
</evidence>
<sequence length="97" mass="10792">MKVSAALLCLLLAVATLGPQVLGQRVIGARVCCINMANRKISVQKLESYRTLTNSRCPQEAVIFLSKKNKEICADPKEKWVQDSVKYLDSKSQARKP</sequence>
<dbReference type="FunFam" id="2.40.50.40:FF:000002">
    <property type="entry name" value="C-C motif chemokine"/>
    <property type="match status" value="1"/>
</dbReference>
<evidence type="ECO:0000256" key="3">
    <source>
        <dbReference type="ARBA" id="ARBA00022500"/>
    </source>
</evidence>
<keyword evidence="4 9" id="KW-0202">Cytokine</keyword>
<dbReference type="AlphaFoldDB" id="A0A7E6EG66"/>
<reference evidence="12" key="1">
    <citation type="submission" date="2025-08" db="UniProtKB">
        <authorList>
            <consortium name="RefSeq"/>
        </authorList>
    </citation>
    <scope>IDENTIFICATION</scope>
    <source>
        <tissue evidence="12">Muscle</tissue>
    </source>
</reference>
<name>A0A7E6EG66_9CHIR</name>
<evidence type="ECO:0000256" key="4">
    <source>
        <dbReference type="ARBA" id="ARBA00022514"/>
    </source>
</evidence>
<proteinExistence type="inferred from homology"/>
<comment type="similarity">
    <text evidence="2 9">Belongs to the intercrine beta (chemokine CC) family.</text>
</comment>
<evidence type="ECO:0000313" key="12">
    <source>
        <dbReference type="RefSeq" id="XP_035889972.1"/>
    </source>
</evidence>